<comment type="similarity">
    <text evidence="1">Belongs to the CCM1 family.</text>
</comment>
<reference evidence="7 8" key="1">
    <citation type="submission" date="2016-03" db="EMBL/GenBank/DDBJ databases">
        <title>Whole genome sequencing of Grifola frondosa 9006-11.</title>
        <authorList>
            <person name="Min B."/>
            <person name="Park H."/>
            <person name="Kim J.-G."/>
            <person name="Cho H."/>
            <person name="Oh Y.-L."/>
            <person name="Kong W.-S."/>
            <person name="Choi I.-G."/>
        </authorList>
    </citation>
    <scope>NUCLEOTIDE SEQUENCE [LARGE SCALE GENOMIC DNA]</scope>
    <source>
        <strain evidence="7 8">9006-11</strain>
    </source>
</reference>
<dbReference type="Pfam" id="PF13041">
    <property type="entry name" value="PPR_2"/>
    <property type="match status" value="1"/>
</dbReference>
<comment type="caution">
    <text evidence="7">The sequence shown here is derived from an EMBL/GenBank/DDBJ whole genome shotgun (WGS) entry which is preliminary data.</text>
</comment>
<feature type="region of interest" description="Disordered" evidence="6">
    <location>
        <begin position="30"/>
        <end position="118"/>
    </location>
</feature>
<evidence type="ECO:0000256" key="1">
    <source>
        <dbReference type="ARBA" id="ARBA00006192"/>
    </source>
</evidence>
<dbReference type="PANTHER" id="PTHR47447:SF28">
    <property type="entry name" value="PENTACOTRIPEPTIDE-REPEAT REGION OF PRORP DOMAIN-CONTAINING PROTEIN"/>
    <property type="match status" value="1"/>
</dbReference>
<dbReference type="InterPro" id="IPR002885">
    <property type="entry name" value="PPR_rpt"/>
</dbReference>
<evidence type="ECO:0000313" key="7">
    <source>
        <dbReference type="EMBL" id="OBZ76233.1"/>
    </source>
</evidence>
<dbReference type="AlphaFoldDB" id="A0A1C7MH58"/>
<organism evidence="7 8">
    <name type="scientific">Grifola frondosa</name>
    <name type="common">Maitake</name>
    <name type="synonym">Polyporus frondosus</name>
    <dbReference type="NCBI Taxonomy" id="5627"/>
    <lineage>
        <taxon>Eukaryota</taxon>
        <taxon>Fungi</taxon>
        <taxon>Dikarya</taxon>
        <taxon>Basidiomycota</taxon>
        <taxon>Agaricomycotina</taxon>
        <taxon>Agaricomycetes</taxon>
        <taxon>Polyporales</taxon>
        <taxon>Grifolaceae</taxon>
        <taxon>Grifola</taxon>
    </lineage>
</organism>
<dbReference type="Gene3D" id="1.25.40.10">
    <property type="entry name" value="Tetratricopeptide repeat domain"/>
    <property type="match status" value="2"/>
</dbReference>
<accession>A0A1C7MH58</accession>
<feature type="compositionally biased region" description="Basic and acidic residues" evidence="6">
    <location>
        <begin position="47"/>
        <end position="56"/>
    </location>
</feature>
<sequence>MIRNAGQPLTLISQCIRSSVCLLDSHSSRLASTSTTSSEPSSQPKFPRKDRPERTNRSFPPRPIHSGARPRSRELDVKPGRPEERPAESNRPSYSGPNPINAPYRTLSHGKGSSGTAAKGEYLGKRMLRPAVLSERLIKLSREDRLDDAIIMLQNAPLDAQNAIVWNTLIKHVLEARRYKLAYQLYIDMKRRGFSPTIKTYTTMFGGLSTVQEWSKHTKLLEQVHTLFENYVQYVQSIKERDPSSPDLNVGPIAVYIRILASAGLYQRIFDVYYAMDEEGPLAPTKYTYTAMFQSLSDRRASPDGGRDERGIRDQNASDAKVLWRSMIKRSQKSPIFEPDAFLITSALRVFALGRPADQLFAFDIIRDYLGFAKPGEDPLPPKVELERPLLSDVLWLCNLTRKYRICTYFAQQVMDGHLKAGARAVLDRGHIEQVLTAYGALAAMGTMNESRQALRALEWMLEQDRNRRDDQLRPGLSTYTLVLAACWRGADWESAMRTFELMSGYHAEDFADGEDGQPPATLRMDQRAAGKNVLPDPAAMSFIVRIALASNDPPTMRQCLRIVDHLGVDRWSDVDREDGGRVAAQYYKDQSFYAGKTASAMVELIDKVVPKDTERTVEHERWLGLRGVAKRLLREQPQSRKTPFLEQQPLGSERGLLATDSAVEWELATRQSR</sequence>
<feature type="compositionally biased region" description="Low complexity" evidence="6">
    <location>
        <begin position="30"/>
        <end position="42"/>
    </location>
</feature>
<keyword evidence="2" id="KW-0677">Repeat</keyword>
<evidence type="ECO:0000256" key="4">
    <source>
        <dbReference type="ARBA" id="ARBA00044511"/>
    </source>
</evidence>
<evidence type="ECO:0000313" key="8">
    <source>
        <dbReference type="Proteomes" id="UP000092993"/>
    </source>
</evidence>
<dbReference type="PANTHER" id="PTHR47447">
    <property type="entry name" value="OS03G0856100 PROTEIN"/>
    <property type="match status" value="1"/>
</dbReference>
<evidence type="ECO:0000256" key="3">
    <source>
        <dbReference type="ARBA" id="ARBA00044493"/>
    </source>
</evidence>
<comment type="subunit">
    <text evidence="4">Binds to mitochondrial small subunit 15S rRNA.</text>
</comment>
<evidence type="ECO:0000256" key="2">
    <source>
        <dbReference type="ARBA" id="ARBA00022737"/>
    </source>
</evidence>
<comment type="function">
    <text evidence="3">Regulates mitochondrial small subunit maturation by controlling 15S rRNA 5'-end processing. Localizes to the 5' precursor of the 15S rRNA in a position that is subsequently occupied by mS47 in the mature yeast mtSSU. Uses structure and sequence-specific RNA recognition, binding to a single-stranded region of the precursor and specifically recognizing bases -6 to -1. The exchange of Ccm1 for mS47 is coupled to the irreversible removal of precursor rRNA that is accompanied by conformational changes of the mitoribosomal proteins uS5m and mS26. These conformational changes signal completion of 5'-end rRNA processing through protection of the mature 5'-end of the 15S rRNA and stabilization of mS47. The removal of the 5' precursor together with the dissociation of Ccm1 may be catalyzed by the 5'-3' exoribonuclease Pet127. Involved in the specific removal of group I introns in mitochondrial encoded transcripts.</text>
</comment>
<dbReference type="NCBIfam" id="TIGR00756">
    <property type="entry name" value="PPR"/>
    <property type="match status" value="1"/>
</dbReference>
<feature type="compositionally biased region" description="Basic and acidic residues" evidence="6">
    <location>
        <begin position="71"/>
        <end position="88"/>
    </location>
</feature>
<dbReference type="OMA" id="LYIDMKR"/>
<dbReference type="EMBL" id="LUGG01000003">
    <property type="protein sequence ID" value="OBZ76233.1"/>
    <property type="molecule type" value="Genomic_DNA"/>
</dbReference>
<evidence type="ECO:0000256" key="6">
    <source>
        <dbReference type="SAM" id="MobiDB-lite"/>
    </source>
</evidence>
<gene>
    <name evidence="7" type="ORF">A0H81_04014</name>
</gene>
<name>A0A1C7MH58_GRIFR</name>
<protein>
    <submittedName>
        <fullName evidence="7">Uncharacterized protein</fullName>
    </submittedName>
</protein>
<evidence type="ECO:0000256" key="5">
    <source>
        <dbReference type="PROSITE-ProRule" id="PRU00708"/>
    </source>
</evidence>
<dbReference type="Proteomes" id="UP000092993">
    <property type="component" value="Unassembled WGS sequence"/>
</dbReference>
<dbReference type="OrthoDB" id="185373at2759"/>
<proteinExistence type="inferred from homology"/>
<dbReference type="InterPro" id="IPR011990">
    <property type="entry name" value="TPR-like_helical_dom_sf"/>
</dbReference>
<dbReference type="PROSITE" id="PS51375">
    <property type="entry name" value="PPR"/>
    <property type="match status" value="1"/>
</dbReference>
<keyword evidence="8" id="KW-1185">Reference proteome</keyword>
<dbReference type="STRING" id="5627.A0A1C7MH58"/>
<feature type="repeat" description="PPR" evidence="5">
    <location>
        <begin position="162"/>
        <end position="196"/>
    </location>
</feature>